<dbReference type="Gene3D" id="3.30.60.20">
    <property type="match status" value="1"/>
</dbReference>
<feature type="domain" description="Rho-GAP" evidence="6">
    <location>
        <begin position="482"/>
        <end position="649"/>
    </location>
</feature>
<dbReference type="PROSITE" id="PS00479">
    <property type="entry name" value="ZF_DAG_PE_1"/>
    <property type="match status" value="1"/>
</dbReference>
<dbReference type="InterPro" id="IPR046349">
    <property type="entry name" value="C1-like_sf"/>
</dbReference>
<dbReference type="PROSITE" id="PS50238">
    <property type="entry name" value="RHOGAP"/>
    <property type="match status" value="1"/>
</dbReference>
<evidence type="ECO:0000256" key="4">
    <source>
        <dbReference type="SAM" id="MobiDB-lite"/>
    </source>
</evidence>
<feature type="coiled-coil region" evidence="3">
    <location>
        <begin position="120"/>
        <end position="189"/>
    </location>
</feature>
<feature type="domain" description="Phorbol-ester/DAG-type" evidence="5">
    <location>
        <begin position="417"/>
        <end position="467"/>
    </location>
</feature>
<evidence type="ECO:0000313" key="8">
    <source>
        <dbReference type="Proteomes" id="UP000050794"/>
    </source>
</evidence>
<reference evidence="9" key="1">
    <citation type="submission" date="2016-06" db="UniProtKB">
        <authorList>
            <consortium name="WormBaseParasite"/>
        </authorList>
    </citation>
    <scope>IDENTIFICATION</scope>
</reference>
<dbReference type="SMART" id="SM00109">
    <property type="entry name" value="C1"/>
    <property type="match status" value="1"/>
</dbReference>
<dbReference type="InterPro" id="IPR002219">
    <property type="entry name" value="PKC_DAG/PE"/>
</dbReference>
<sequence>MLLLREAGRQSDGWLNSDGGVKKPLPVGNELLMEYYFRLSGTKPAAQIHHLEIANWTNKAGTKPAAQIHHLEIANWTNKGMMLSSELSRAILAQHAENRSYAHELTQGREIEILKLLDLLDRTRQRWDDAKKDADRLRAQLNSAEADSDKLRSEVRVLREQLRDARAQIASLMSEKQAVEIDLTEMDRKFELVRELLKDDISHLNDEDQQKLAFLKDDHKSRPLVTSNQHARTRATGSRSGGNELSQDDDIDYDKTDDSICACYDESEEDAYLRNGKVFRRSRSNSAAPQARVRHGAAKRSKSLNQPPLDMVEEESETPRKRAKENTESTLITATTTISVDPEGKRPSRAKVTIRRSMNRSMSESNILNTEKETAAESASKFNALTPRYGATSTVDLRSPFIPGRSWVNGSSIETRPHNYCSYSSILGDRCDVCNRWIGLGGKPACKCNDCGMHVHRSCIARAPMPCVPRTPTPRTPAKQRPRLKDFCPPTQPMIPHLIIRCVVALEKDHLNCEGLYRIPGNAAVKPKQEHMSCDLFDYRQESQVVKLLSDFKNSRVIPKLEYLDTETITGCIKRFLRELRVRSCFELFSSISFVDMLHPMEFYVEKAIYSGAAHTTIHTDRWQWKALRSSRESNPGLSYTGRGLCSLR</sequence>
<dbReference type="Pfam" id="PF00130">
    <property type="entry name" value="C1_1"/>
    <property type="match status" value="1"/>
</dbReference>
<dbReference type="SUPFAM" id="SSF57889">
    <property type="entry name" value="Cysteine-rich domain"/>
    <property type="match status" value="1"/>
</dbReference>
<dbReference type="PANTHER" id="PTHR46199">
    <property type="entry name" value="RAC GTPASE-ACTIVATING PROTEIN 1"/>
    <property type="match status" value="1"/>
</dbReference>
<dbReference type="GO" id="GO:0051233">
    <property type="term" value="C:spindle midzone"/>
    <property type="evidence" value="ECO:0007669"/>
    <property type="project" value="TreeGrafter"/>
</dbReference>
<dbReference type="Gene3D" id="1.10.555.10">
    <property type="entry name" value="Rho GTPase activation protein"/>
    <property type="match status" value="1"/>
</dbReference>
<dbReference type="WBParaSite" id="TCNE_0001568201-mRNA-1">
    <property type="protein sequence ID" value="TCNE_0001568201-mRNA-1"/>
    <property type="gene ID" value="TCNE_0001568201"/>
</dbReference>
<dbReference type="GO" id="GO:0046872">
    <property type="term" value="F:metal ion binding"/>
    <property type="evidence" value="ECO:0007669"/>
    <property type="project" value="UniProtKB-KW"/>
</dbReference>
<keyword evidence="2" id="KW-0862">Zinc</keyword>
<dbReference type="Proteomes" id="UP000050794">
    <property type="component" value="Unassembled WGS sequence"/>
</dbReference>
<dbReference type="GO" id="GO:0032154">
    <property type="term" value="C:cleavage furrow"/>
    <property type="evidence" value="ECO:0007669"/>
    <property type="project" value="TreeGrafter"/>
</dbReference>
<feature type="compositionally biased region" description="Polar residues" evidence="4">
    <location>
        <begin position="224"/>
        <end position="245"/>
    </location>
</feature>
<name>A0A183V4L1_TOXCA</name>
<dbReference type="GO" id="GO:0000281">
    <property type="term" value="P:mitotic cytokinesis"/>
    <property type="evidence" value="ECO:0007669"/>
    <property type="project" value="TreeGrafter"/>
</dbReference>
<dbReference type="PANTHER" id="PTHR46199:SF3">
    <property type="entry name" value="RAC GTPASE-ACTIVATING PROTEIN 1"/>
    <property type="match status" value="1"/>
</dbReference>
<evidence type="ECO:0000256" key="2">
    <source>
        <dbReference type="ARBA" id="ARBA00022833"/>
    </source>
</evidence>
<dbReference type="GO" id="GO:0007266">
    <property type="term" value="P:Rho protein signal transduction"/>
    <property type="evidence" value="ECO:0007669"/>
    <property type="project" value="TreeGrafter"/>
</dbReference>
<reference evidence="7 8" key="2">
    <citation type="submission" date="2018-11" db="EMBL/GenBank/DDBJ databases">
        <authorList>
            <consortium name="Pathogen Informatics"/>
        </authorList>
    </citation>
    <scope>NUCLEOTIDE SEQUENCE [LARGE SCALE GENOMIC DNA]</scope>
</reference>
<proteinExistence type="predicted"/>
<feature type="region of interest" description="Disordered" evidence="4">
    <location>
        <begin position="214"/>
        <end position="252"/>
    </location>
</feature>
<dbReference type="GO" id="GO:0005634">
    <property type="term" value="C:nucleus"/>
    <property type="evidence" value="ECO:0007669"/>
    <property type="project" value="TreeGrafter"/>
</dbReference>
<evidence type="ECO:0000313" key="9">
    <source>
        <dbReference type="WBParaSite" id="TCNE_0001568201-mRNA-1"/>
    </source>
</evidence>
<feature type="compositionally biased region" description="Basic residues" evidence="4">
    <location>
        <begin position="292"/>
        <end position="302"/>
    </location>
</feature>
<gene>
    <name evidence="7" type="ORF">TCNE_LOCUS15681</name>
</gene>
<feature type="region of interest" description="Disordered" evidence="4">
    <location>
        <begin position="281"/>
        <end position="327"/>
    </location>
</feature>
<keyword evidence="1" id="KW-0479">Metal-binding</keyword>
<dbReference type="InterPro" id="IPR000198">
    <property type="entry name" value="RhoGAP_dom"/>
</dbReference>
<protein>
    <submittedName>
        <fullName evidence="9">Phorbol-ester/DAG-type domain-containing protein</fullName>
    </submittedName>
</protein>
<dbReference type="GO" id="GO:0030496">
    <property type="term" value="C:midbody"/>
    <property type="evidence" value="ECO:0007669"/>
    <property type="project" value="TreeGrafter"/>
</dbReference>
<feature type="compositionally biased region" description="Basic and acidic residues" evidence="4">
    <location>
        <begin position="317"/>
        <end position="327"/>
    </location>
</feature>
<dbReference type="PROSITE" id="PS50081">
    <property type="entry name" value="ZF_DAG_PE_2"/>
    <property type="match status" value="1"/>
</dbReference>
<evidence type="ECO:0000313" key="7">
    <source>
        <dbReference type="EMBL" id="VDM47002.1"/>
    </source>
</evidence>
<dbReference type="GO" id="GO:0097149">
    <property type="term" value="C:centralspindlin complex"/>
    <property type="evidence" value="ECO:0007669"/>
    <property type="project" value="TreeGrafter"/>
</dbReference>
<dbReference type="EMBL" id="UYWY01023026">
    <property type="protein sequence ID" value="VDM47002.1"/>
    <property type="molecule type" value="Genomic_DNA"/>
</dbReference>
<keyword evidence="3" id="KW-0175">Coiled coil</keyword>
<keyword evidence="8" id="KW-1185">Reference proteome</keyword>
<dbReference type="InterPro" id="IPR008936">
    <property type="entry name" value="Rho_GTPase_activation_prot"/>
</dbReference>
<dbReference type="GO" id="GO:0051256">
    <property type="term" value="P:mitotic spindle midzone assembly"/>
    <property type="evidence" value="ECO:0007669"/>
    <property type="project" value="TreeGrafter"/>
</dbReference>
<evidence type="ECO:0000256" key="3">
    <source>
        <dbReference type="SAM" id="Coils"/>
    </source>
</evidence>
<evidence type="ECO:0000259" key="5">
    <source>
        <dbReference type="PROSITE" id="PS50081"/>
    </source>
</evidence>
<dbReference type="SUPFAM" id="SSF48350">
    <property type="entry name" value="GTPase activation domain, GAP"/>
    <property type="match status" value="1"/>
</dbReference>
<dbReference type="AlphaFoldDB" id="A0A183V4L1"/>
<dbReference type="GO" id="GO:0005096">
    <property type="term" value="F:GTPase activator activity"/>
    <property type="evidence" value="ECO:0007669"/>
    <property type="project" value="TreeGrafter"/>
</dbReference>
<dbReference type="Pfam" id="PF00620">
    <property type="entry name" value="RhoGAP"/>
    <property type="match status" value="1"/>
</dbReference>
<evidence type="ECO:0000259" key="6">
    <source>
        <dbReference type="PROSITE" id="PS50238"/>
    </source>
</evidence>
<accession>A0A183V4L1</accession>
<organism evidence="8 9">
    <name type="scientific">Toxocara canis</name>
    <name type="common">Canine roundworm</name>
    <dbReference type="NCBI Taxonomy" id="6265"/>
    <lineage>
        <taxon>Eukaryota</taxon>
        <taxon>Metazoa</taxon>
        <taxon>Ecdysozoa</taxon>
        <taxon>Nematoda</taxon>
        <taxon>Chromadorea</taxon>
        <taxon>Rhabditida</taxon>
        <taxon>Spirurina</taxon>
        <taxon>Ascaridomorpha</taxon>
        <taxon>Ascaridoidea</taxon>
        <taxon>Toxocaridae</taxon>
        <taxon>Toxocara</taxon>
    </lineage>
</organism>
<dbReference type="CDD" id="cd00029">
    <property type="entry name" value="C1"/>
    <property type="match status" value="1"/>
</dbReference>
<evidence type="ECO:0000256" key="1">
    <source>
        <dbReference type="ARBA" id="ARBA00022723"/>
    </source>
</evidence>